<reference evidence="2" key="1">
    <citation type="journal article" date="2021" name="PeerJ">
        <title>Extensive microbial diversity within the chicken gut microbiome revealed by metagenomics and culture.</title>
        <authorList>
            <person name="Gilroy R."/>
            <person name="Ravi A."/>
            <person name="Getino M."/>
            <person name="Pursley I."/>
            <person name="Horton D.L."/>
            <person name="Alikhan N.F."/>
            <person name="Baker D."/>
            <person name="Gharbi K."/>
            <person name="Hall N."/>
            <person name="Watson M."/>
            <person name="Adriaenssens E.M."/>
            <person name="Foster-Nyarko E."/>
            <person name="Jarju S."/>
            <person name="Secka A."/>
            <person name="Antonio M."/>
            <person name="Oren A."/>
            <person name="Chaudhuri R.R."/>
            <person name="La Ragione R."/>
            <person name="Hildebrand F."/>
            <person name="Pallen M.J."/>
        </authorList>
    </citation>
    <scope>NUCLEOTIDE SEQUENCE</scope>
    <source>
        <strain evidence="2">CHK121-7720</strain>
    </source>
</reference>
<gene>
    <name evidence="2" type="ORF">K8U91_00230</name>
</gene>
<evidence type="ECO:0000256" key="1">
    <source>
        <dbReference type="SAM" id="SignalP"/>
    </source>
</evidence>
<evidence type="ECO:0008006" key="4">
    <source>
        <dbReference type="Google" id="ProtNLM"/>
    </source>
</evidence>
<organism evidence="2 3">
    <name type="scientific">Barnesiella viscericola</name>
    <dbReference type="NCBI Taxonomy" id="397865"/>
    <lineage>
        <taxon>Bacteria</taxon>
        <taxon>Pseudomonadati</taxon>
        <taxon>Bacteroidota</taxon>
        <taxon>Bacteroidia</taxon>
        <taxon>Bacteroidales</taxon>
        <taxon>Barnesiellaceae</taxon>
        <taxon>Barnesiella</taxon>
    </lineage>
</organism>
<reference evidence="2" key="2">
    <citation type="submission" date="2021-09" db="EMBL/GenBank/DDBJ databases">
        <authorList>
            <person name="Gilroy R."/>
        </authorList>
    </citation>
    <scope>NUCLEOTIDE SEQUENCE</scope>
    <source>
        <strain evidence="2">CHK121-7720</strain>
    </source>
</reference>
<comment type="caution">
    <text evidence="2">The sequence shown here is derived from an EMBL/GenBank/DDBJ whole genome shotgun (WGS) entry which is preliminary data.</text>
</comment>
<dbReference type="RefSeq" id="WP_202192127.1">
    <property type="nucleotide sequence ID" value="NZ_DYUD01000001.1"/>
</dbReference>
<dbReference type="EMBL" id="DYUD01000001">
    <property type="protein sequence ID" value="HJG87890.1"/>
    <property type="molecule type" value="Genomic_DNA"/>
</dbReference>
<dbReference type="Proteomes" id="UP000757103">
    <property type="component" value="Unassembled WGS sequence"/>
</dbReference>
<protein>
    <recommendedName>
        <fullName evidence="4">Lipoprotein</fullName>
    </recommendedName>
</protein>
<evidence type="ECO:0000313" key="3">
    <source>
        <dbReference type="Proteomes" id="UP000757103"/>
    </source>
</evidence>
<evidence type="ECO:0000313" key="2">
    <source>
        <dbReference type="EMBL" id="HJG87890.1"/>
    </source>
</evidence>
<keyword evidence="1" id="KW-0732">Signal</keyword>
<proteinExistence type="predicted"/>
<feature type="signal peptide" evidence="1">
    <location>
        <begin position="1"/>
        <end position="25"/>
    </location>
</feature>
<feature type="chain" id="PRO_5038077354" description="Lipoprotein" evidence="1">
    <location>
        <begin position="26"/>
        <end position="323"/>
    </location>
</feature>
<accession>A0A921STG9</accession>
<sequence length="323" mass="37071">MKYVSRLLFLLVALMAMTNCGQRHGTPITETDELVKQNSMYYWKTTFDIDSTEMAFLEMHNIKRLYVRMFDVATEQDFLNGTAEIVPIATTKFVSEMPTGVEIVPVTYITIEALRAMNGKENEFAPLIVERLLAMASYNKCGEIREIQLDCDWTASTRNSYHRLCELVKSELVAKNIKVSVTIRLHQMQETPPPVDRGVLMLYNTGALKDPNTYNSILHIADVKPYLRKTEYLIPLDYAYPVYGWGVKFNNNKFVSIVSSEDSSVADNEYIRYERPTFAEILEVKNLVEANFGKPASGNILYHLDKKQLENYAHNEIDKILAY</sequence>
<name>A0A921STG9_9BACT</name>
<dbReference type="AlphaFoldDB" id="A0A921STG9"/>